<dbReference type="AlphaFoldDB" id="A0A9W9PFT6"/>
<dbReference type="GeneID" id="83197632"/>
<comment type="caution">
    <text evidence="2">The sequence shown here is derived from an EMBL/GenBank/DDBJ whole genome shotgun (WGS) entry which is preliminary data.</text>
</comment>
<reference evidence="2" key="2">
    <citation type="journal article" date="2023" name="IMA Fungus">
        <title>Comparative genomic study of the Penicillium genus elucidates a diverse pangenome and 15 lateral gene transfer events.</title>
        <authorList>
            <person name="Petersen C."/>
            <person name="Sorensen T."/>
            <person name="Nielsen M.R."/>
            <person name="Sondergaard T.E."/>
            <person name="Sorensen J.L."/>
            <person name="Fitzpatrick D.A."/>
            <person name="Frisvad J.C."/>
            <person name="Nielsen K.L."/>
        </authorList>
    </citation>
    <scope>NUCLEOTIDE SEQUENCE</scope>
    <source>
        <strain evidence="2">IBT 19713</strain>
    </source>
</reference>
<keyword evidence="3" id="KW-1185">Reference proteome</keyword>
<dbReference type="RefSeq" id="XP_058333470.1">
    <property type="nucleotide sequence ID" value="XM_058470329.1"/>
</dbReference>
<evidence type="ECO:0000256" key="1">
    <source>
        <dbReference type="SAM" id="SignalP"/>
    </source>
</evidence>
<reference evidence="2" key="1">
    <citation type="submission" date="2022-11" db="EMBL/GenBank/DDBJ databases">
        <authorList>
            <person name="Petersen C."/>
        </authorList>
    </citation>
    <scope>NUCLEOTIDE SEQUENCE</scope>
    <source>
        <strain evidence="2">IBT 19713</strain>
    </source>
</reference>
<organism evidence="2 3">
    <name type="scientific">Penicillium chermesinum</name>
    <dbReference type="NCBI Taxonomy" id="63820"/>
    <lineage>
        <taxon>Eukaryota</taxon>
        <taxon>Fungi</taxon>
        <taxon>Dikarya</taxon>
        <taxon>Ascomycota</taxon>
        <taxon>Pezizomycotina</taxon>
        <taxon>Eurotiomycetes</taxon>
        <taxon>Eurotiomycetidae</taxon>
        <taxon>Eurotiales</taxon>
        <taxon>Aspergillaceae</taxon>
        <taxon>Penicillium</taxon>
    </lineage>
</organism>
<feature type="chain" id="PRO_5040800567" description="DUF4185 domain-containing protein" evidence="1">
    <location>
        <begin position="21"/>
        <end position="371"/>
    </location>
</feature>
<proteinExistence type="predicted"/>
<feature type="signal peptide" evidence="1">
    <location>
        <begin position="1"/>
        <end position="20"/>
    </location>
</feature>
<dbReference type="EMBL" id="JAPQKS010000002">
    <property type="protein sequence ID" value="KAJ5246049.1"/>
    <property type="molecule type" value="Genomic_DNA"/>
</dbReference>
<keyword evidence="1" id="KW-0732">Signal</keyword>
<evidence type="ECO:0000313" key="3">
    <source>
        <dbReference type="Proteomes" id="UP001150941"/>
    </source>
</evidence>
<dbReference type="Proteomes" id="UP001150941">
    <property type="component" value="Unassembled WGS sequence"/>
</dbReference>
<name>A0A9W9PFT6_9EURO</name>
<protein>
    <recommendedName>
        <fullName evidence="4">DUF4185 domain-containing protein</fullName>
    </recommendedName>
</protein>
<gene>
    <name evidence="2" type="ORF">N7468_001032</name>
</gene>
<accession>A0A9W9PFT6</accession>
<evidence type="ECO:0000313" key="2">
    <source>
        <dbReference type="EMBL" id="KAJ5246049.1"/>
    </source>
</evidence>
<evidence type="ECO:0008006" key="4">
    <source>
        <dbReference type="Google" id="ProtNLM"/>
    </source>
</evidence>
<dbReference type="OrthoDB" id="2583188at2759"/>
<sequence>MHRSLLAAIAAHGAVTTGAAATLKKRDASNPTVKGTPHVIGNVADPTLNRDSCGSSPFGGKALWVCRDTQPYDSNGIPTLPLWTSSASWTGGGLTMYGGDKSQDSFYPLVPGNCDDNQAGTCSDGTRYVRWANVPPLVTSTDSSGNTVGYTWISNYHISGLANEVADPSVTLYKVSYTAGSDGLPSAEIIDAGFWAENTIPYGNYGGVVQDGTAYLWGQGSNGKVALAKVPVTGVEDISQYQYYVNGAWTNAQPALGDDSATIDNVSAGGQGTYYYSQPWSSYVWIGQASESVSAEFYITTAPNPEGPWIQPIKFYSGVNGNYSLGAYSLQANPALSASSDNSIYLTYTKTDSVGDNVQLYTTPLILVEWE</sequence>